<dbReference type="InterPro" id="IPR020821">
    <property type="entry name" value="ENPP1-3/EXOG-like_nuc-like"/>
</dbReference>
<dbReference type="GO" id="GO:0016787">
    <property type="term" value="F:hydrolase activity"/>
    <property type="evidence" value="ECO:0007669"/>
    <property type="project" value="InterPro"/>
</dbReference>
<keyword evidence="4" id="KW-0540">Nuclease</keyword>
<name>A0A9W7T2A3_TRIRA</name>
<dbReference type="Pfam" id="PF01223">
    <property type="entry name" value="Endonuclease_NS"/>
    <property type="match status" value="1"/>
</dbReference>
<dbReference type="GO" id="GO:0004519">
    <property type="term" value="F:endonuclease activity"/>
    <property type="evidence" value="ECO:0007669"/>
    <property type="project" value="UniProtKB-KW"/>
</dbReference>
<proteinExistence type="predicted"/>
<sequence length="345" mass="39761">MRLLVASVVCVLLALSFPGIVSKLEDNITACGDFFFEDKSPVIPGILEDSVTQDNRYKIICQKYKNKIRFATIYDTTNRIPVFSAYKYTGTNNFTRPEIPRIWRTESQLEPSDAEMQVPFSKQARNQDYWIKDTCNCTHGTLFPINHTADTETANSTFTLTNSVPERSGFREEIWNVVEKTTKEVMDRYCRDNNNNIVAYVLTGAVPSKASKLNNRVNIPSNVWTAFCCYNRTETSWVSKTFKAENKAKNVTITLKSLEILQSFLTKELGVNVELFKNNCDVVASQFRCRNLRNQWLRSMSKCIRAARRRPSLVLECHKMHPSPRMQCRRLIDHDSQLRLGFFSD</sequence>
<feature type="domain" description="DNA/RNA non-specific endonuclease/pyrophosphatase/phosphodiesterase" evidence="3">
    <location>
        <begin position="66"/>
        <end position="271"/>
    </location>
</feature>
<keyword evidence="4" id="KW-0255">Endonuclease</keyword>
<accession>A0A9W7T2A3</accession>
<gene>
    <name evidence="4" type="ORF">IRJ41_024236</name>
</gene>
<evidence type="ECO:0000259" key="2">
    <source>
        <dbReference type="SMART" id="SM00477"/>
    </source>
</evidence>
<comment type="caution">
    <text evidence="4">The sequence shown here is derived from an EMBL/GenBank/DDBJ whole genome shotgun (WGS) entry which is preliminary data.</text>
</comment>
<dbReference type="InterPro" id="IPR001604">
    <property type="entry name" value="Endo_G_ENPP1-like_dom"/>
</dbReference>
<dbReference type="AlphaFoldDB" id="A0A9W7T2A3"/>
<dbReference type="Gene3D" id="3.40.570.10">
    <property type="entry name" value="Extracellular Endonuclease, subunit A"/>
    <property type="match status" value="1"/>
</dbReference>
<keyword evidence="4" id="KW-0378">Hydrolase</keyword>
<feature type="domain" description="ENPP1-3/EXOG-like endonuclease/phosphodiesterase" evidence="2">
    <location>
        <begin position="67"/>
        <end position="267"/>
    </location>
</feature>
<dbReference type="GO" id="GO:0003676">
    <property type="term" value="F:nucleic acid binding"/>
    <property type="evidence" value="ECO:0007669"/>
    <property type="project" value="InterPro"/>
</dbReference>
<evidence type="ECO:0000313" key="4">
    <source>
        <dbReference type="EMBL" id="KAI7789985.1"/>
    </source>
</evidence>
<evidence type="ECO:0000259" key="3">
    <source>
        <dbReference type="SMART" id="SM00892"/>
    </source>
</evidence>
<dbReference type="Proteomes" id="UP001059041">
    <property type="component" value="Unassembled WGS sequence"/>
</dbReference>
<keyword evidence="5" id="KW-1185">Reference proteome</keyword>
<dbReference type="SMART" id="SM00477">
    <property type="entry name" value="NUC"/>
    <property type="match status" value="1"/>
</dbReference>
<dbReference type="PANTHER" id="PTHR21472">
    <property type="entry name" value="ENDONUCLEASE DOMAIN-CONTAINING 1 PROTEIN ENDOD1"/>
    <property type="match status" value="1"/>
</dbReference>
<dbReference type="SUPFAM" id="SSF54060">
    <property type="entry name" value="His-Me finger endonucleases"/>
    <property type="match status" value="1"/>
</dbReference>
<feature type="signal peptide" evidence="1">
    <location>
        <begin position="1"/>
        <end position="22"/>
    </location>
</feature>
<dbReference type="SMART" id="SM00892">
    <property type="entry name" value="Endonuclease_NS"/>
    <property type="match status" value="1"/>
</dbReference>
<dbReference type="InterPro" id="IPR044929">
    <property type="entry name" value="DNA/RNA_non-sp_Endonuclease_sf"/>
</dbReference>
<evidence type="ECO:0000256" key="1">
    <source>
        <dbReference type="SAM" id="SignalP"/>
    </source>
</evidence>
<dbReference type="GO" id="GO:0046872">
    <property type="term" value="F:metal ion binding"/>
    <property type="evidence" value="ECO:0007669"/>
    <property type="project" value="InterPro"/>
</dbReference>
<reference evidence="4" key="1">
    <citation type="submission" date="2021-02" db="EMBL/GenBank/DDBJ databases">
        <title>Comparative genomics reveals that relaxation of natural selection precedes convergent phenotypic evolution of cavefish.</title>
        <authorList>
            <person name="Peng Z."/>
        </authorList>
    </citation>
    <scope>NUCLEOTIDE SEQUENCE</scope>
    <source>
        <tissue evidence="4">Muscle</tissue>
    </source>
</reference>
<dbReference type="InterPro" id="IPR039015">
    <property type="entry name" value="ENDOD1"/>
</dbReference>
<dbReference type="EMBL" id="JAFHDT010000283">
    <property type="protein sequence ID" value="KAI7789985.1"/>
    <property type="molecule type" value="Genomic_DNA"/>
</dbReference>
<evidence type="ECO:0000313" key="5">
    <source>
        <dbReference type="Proteomes" id="UP001059041"/>
    </source>
</evidence>
<organism evidence="4 5">
    <name type="scientific">Triplophysa rosa</name>
    <name type="common">Cave loach</name>
    <dbReference type="NCBI Taxonomy" id="992332"/>
    <lineage>
        <taxon>Eukaryota</taxon>
        <taxon>Metazoa</taxon>
        <taxon>Chordata</taxon>
        <taxon>Craniata</taxon>
        <taxon>Vertebrata</taxon>
        <taxon>Euteleostomi</taxon>
        <taxon>Actinopterygii</taxon>
        <taxon>Neopterygii</taxon>
        <taxon>Teleostei</taxon>
        <taxon>Ostariophysi</taxon>
        <taxon>Cypriniformes</taxon>
        <taxon>Nemacheilidae</taxon>
        <taxon>Triplophysa</taxon>
    </lineage>
</organism>
<dbReference type="PANTHER" id="PTHR21472:SF15">
    <property type="entry name" value="ENDONUCLEASE DOMAIN-CONTAINING 1 PROTEIN-RELATED"/>
    <property type="match status" value="1"/>
</dbReference>
<dbReference type="InterPro" id="IPR044925">
    <property type="entry name" value="His-Me_finger_sf"/>
</dbReference>
<protein>
    <submittedName>
        <fullName evidence="4">Endonuclease domain-containing 1 protein</fullName>
    </submittedName>
</protein>
<feature type="chain" id="PRO_5040999024" evidence="1">
    <location>
        <begin position="23"/>
        <end position="345"/>
    </location>
</feature>
<dbReference type="OrthoDB" id="69221at2759"/>
<keyword evidence="1" id="KW-0732">Signal</keyword>